<dbReference type="InterPro" id="IPR036388">
    <property type="entry name" value="WH-like_DNA-bd_sf"/>
</dbReference>
<evidence type="ECO:0000313" key="6">
    <source>
        <dbReference type="Proteomes" id="UP000825100"/>
    </source>
</evidence>
<dbReference type="Proteomes" id="UP000825100">
    <property type="component" value="Chromosome"/>
</dbReference>
<dbReference type="OrthoDB" id="2374094at2"/>
<dbReference type="EMBL" id="CP031003">
    <property type="protein sequence ID" value="AXN36598.1"/>
    <property type="molecule type" value="Genomic_DNA"/>
</dbReference>
<sequence>MYELLMLSALMSRNMSGYKLRIILENAMVPRRKISNGVLYPLLDKLESKGCIGFEEADQDSRGTKIAHITEEGRRYFAELMAKPVVHDAKWDDAYRFKMRGMHYIDAAEQVSILQDFYSELAEDLHVYSGVEKHLTELKDADETMTDYYYWQIRSTDFVITTIKAKMDWLQAQINEIEKMEIVK</sequence>
<dbReference type="EMBL" id="CP117684">
    <property type="protein sequence ID" value="WDC92723.1"/>
    <property type="molecule type" value="Genomic_DNA"/>
</dbReference>
<dbReference type="SUPFAM" id="SSF46785">
    <property type="entry name" value="Winged helix' DNA-binding domain"/>
    <property type="match status" value="1"/>
</dbReference>
<dbReference type="PANTHER" id="PTHR43252:SF2">
    <property type="entry name" value="TRANSCRIPTION REGULATOR, PADR-LIKE FAMILY"/>
    <property type="match status" value="1"/>
</dbReference>
<dbReference type="InterPro" id="IPR005149">
    <property type="entry name" value="Tscrpt_reg_PadR_N"/>
</dbReference>
<reference evidence="4" key="3">
    <citation type="submission" date="2023-02" db="EMBL/GenBank/DDBJ databases">
        <title>Complete genome sequence of Lactobacillus curvatus CACC879 isolated from Pig feces.</title>
        <authorList>
            <person name="Park S."/>
            <person name="Park M.A."/>
            <person name="Kim D.-H."/>
            <person name="Kim Y."/>
        </authorList>
    </citation>
    <scope>NUCLEOTIDE SEQUENCE</scope>
    <source>
        <strain evidence="4">Curvatus</strain>
        <plasmid evidence="4">p1_CACC879</plasmid>
    </source>
</reference>
<protein>
    <submittedName>
        <fullName evidence="3 4">Transcriptional regulator</fullName>
    </submittedName>
</protein>
<organism evidence="4 7">
    <name type="scientific">Latilactobacillus curvatus</name>
    <name type="common">Lactobacillus curvatus</name>
    <dbReference type="NCBI Taxonomy" id="28038"/>
    <lineage>
        <taxon>Bacteria</taxon>
        <taxon>Bacillati</taxon>
        <taxon>Bacillota</taxon>
        <taxon>Bacilli</taxon>
        <taxon>Lactobacillales</taxon>
        <taxon>Lactobacillaceae</taxon>
        <taxon>Latilactobacillus</taxon>
    </lineage>
</organism>
<dbReference type="Pfam" id="PF03551">
    <property type="entry name" value="PadR"/>
    <property type="match status" value="1"/>
</dbReference>
<gene>
    <name evidence="2" type="ORF">DT351_09785</name>
    <name evidence="3" type="ORF">LTWDN19_10640</name>
    <name evidence="4" type="ORF">PSR33_09120</name>
</gene>
<accession>A0A1B2A4F2</accession>
<dbReference type="InterPro" id="IPR036390">
    <property type="entry name" value="WH_DNA-bd_sf"/>
</dbReference>
<evidence type="ECO:0000313" key="5">
    <source>
        <dbReference type="Proteomes" id="UP000257607"/>
    </source>
</evidence>
<evidence type="ECO:0000313" key="2">
    <source>
        <dbReference type="EMBL" id="AXN36598.1"/>
    </source>
</evidence>
<dbReference type="AlphaFoldDB" id="A0A1B2A4F2"/>
<geneLocation type="plasmid" evidence="4 7">
    <name>p1_CACC879</name>
</geneLocation>
<dbReference type="RefSeq" id="WP_004271007.1">
    <property type="nucleotide sequence ID" value="NZ_AP024685.1"/>
</dbReference>
<evidence type="ECO:0000313" key="4">
    <source>
        <dbReference type="EMBL" id="WDC92723.1"/>
    </source>
</evidence>
<proteinExistence type="predicted"/>
<name>A0A1B2A4F2_LATCU</name>
<dbReference type="EMBL" id="AP024685">
    <property type="protein sequence ID" value="BCX30497.1"/>
    <property type="molecule type" value="Genomic_DNA"/>
</dbReference>
<feature type="domain" description="Transcription regulator PadR N-terminal" evidence="1">
    <location>
        <begin position="6"/>
        <end position="79"/>
    </location>
</feature>
<reference evidence="3 6" key="2">
    <citation type="submission" date="2021-05" db="EMBL/GenBank/DDBJ databases">
        <title>Complete Genome Sequence of Latilactobacillus sp. Strain WDN19, a High D-Aspartate-producing Lactic Acid Bacterium Isolated from a Japanese Pickle.</title>
        <authorList>
            <person name="Kajitani K."/>
            <person name="Takahashi S."/>
        </authorList>
    </citation>
    <scope>NUCLEOTIDE SEQUENCE [LARGE SCALE GENOMIC DNA]</scope>
    <source>
        <strain evidence="3 6">WDN19</strain>
    </source>
</reference>
<keyword evidence="6" id="KW-1185">Reference proteome</keyword>
<evidence type="ECO:0000313" key="3">
    <source>
        <dbReference type="EMBL" id="BCX30497.1"/>
    </source>
</evidence>
<dbReference type="PANTHER" id="PTHR43252">
    <property type="entry name" value="TRANSCRIPTIONAL REGULATOR YQJI"/>
    <property type="match status" value="1"/>
</dbReference>
<dbReference type="Proteomes" id="UP000257607">
    <property type="component" value="Chromosome"/>
</dbReference>
<evidence type="ECO:0000259" key="1">
    <source>
        <dbReference type="Pfam" id="PF03551"/>
    </source>
</evidence>
<dbReference type="Proteomes" id="UP001215533">
    <property type="component" value="Plasmid p1_CACC879"/>
</dbReference>
<reference evidence="2 5" key="1">
    <citation type="submission" date="2018-07" db="EMBL/GenBank/DDBJ databases">
        <title>Lactobacillus curvatus genome sequence.</title>
        <authorList>
            <person name="Prechtl R."/>
        </authorList>
    </citation>
    <scope>NUCLEOTIDE SEQUENCE [LARGE SCALE GENOMIC DNA]</scope>
    <source>
        <strain evidence="2 5">TMW 1.1928</strain>
    </source>
</reference>
<dbReference type="GeneID" id="49611510"/>
<dbReference type="Gene3D" id="1.10.10.10">
    <property type="entry name" value="Winged helix-like DNA-binding domain superfamily/Winged helix DNA-binding domain"/>
    <property type="match status" value="1"/>
</dbReference>
<evidence type="ECO:0000313" key="7">
    <source>
        <dbReference type="Proteomes" id="UP001215533"/>
    </source>
</evidence>
<keyword evidence="4" id="KW-0614">Plasmid</keyword>